<feature type="non-terminal residue" evidence="2">
    <location>
        <position position="160"/>
    </location>
</feature>
<feature type="compositionally biased region" description="Polar residues" evidence="1">
    <location>
        <begin position="151"/>
        <end position="160"/>
    </location>
</feature>
<protein>
    <submittedName>
        <fullName evidence="2">30234_t:CDS:1</fullName>
    </submittedName>
</protein>
<comment type="caution">
    <text evidence="2">The sequence shown here is derived from an EMBL/GenBank/DDBJ whole genome shotgun (WGS) entry which is preliminary data.</text>
</comment>
<dbReference type="Proteomes" id="UP000789901">
    <property type="component" value="Unassembled WGS sequence"/>
</dbReference>
<evidence type="ECO:0000313" key="2">
    <source>
        <dbReference type="EMBL" id="CAG8782062.1"/>
    </source>
</evidence>
<dbReference type="EMBL" id="CAJVQB010016935">
    <property type="protein sequence ID" value="CAG8782062.1"/>
    <property type="molecule type" value="Genomic_DNA"/>
</dbReference>
<feature type="region of interest" description="Disordered" evidence="1">
    <location>
        <begin position="107"/>
        <end position="160"/>
    </location>
</feature>
<organism evidence="2 3">
    <name type="scientific">Gigaspora margarita</name>
    <dbReference type="NCBI Taxonomy" id="4874"/>
    <lineage>
        <taxon>Eukaryota</taxon>
        <taxon>Fungi</taxon>
        <taxon>Fungi incertae sedis</taxon>
        <taxon>Mucoromycota</taxon>
        <taxon>Glomeromycotina</taxon>
        <taxon>Glomeromycetes</taxon>
        <taxon>Diversisporales</taxon>
        <taxon>Gigasporaceae</taxon>
        <taxon>Gigaspora</taxon>
    </lineage>
</organism>
<sequence length="160" mass="17876">MTYKSRKVVFKKASAGTSNANKHNTNKTLKRNLRSCTCDSCKAHMDKQKTLAKNNANQIVQESIPTGLSFDLMQLDMSDSEPNNEPDNKIDQGICLNFLLAKNPKDKVTQNADNSDNEDNWEDINNDKTSEYGTDDDLTDEFISFDAPNGGSYNNNSDEP</sequence>
<accession>A0ABN7VL31</accession>
<evidence type="ECO:0000313" key="3">
    <source>
        <dbReference type="Proteomes" id="UP000789901"/>
    </source>
</evidence>
<evidence type="ECO:0000256" key="1">
    <source>
        <dbReference type="SAM" id="MobiDB-lite"/>
    </source>
</evidence>
<name>A0ABN7VL31_GIGMA</name>
<gene>
    <name evidence="2" type="ORF">GMARGA_LOCUS19870</name>
</gene>
<feature type="compositionally biased region" description="Acidic residues" evidence="1">
    <location>
        <begin position="115"/>
        <end position="124"/>
    </location>
</feature>
<proteinExistence type="predicted"/>
<reference evidence="2 3" key="1">
    <citation type="submission" date="2021-06" db="EMBL/GenBank/DDBJ databases">
        <authorList>
            <person name="Kallberg Y."/>
            <person name="Tangrot J."/>
            <person name="Rosling A."/>
        </authorList>
    </citation>
    <scope>NUCLEOTIDE SEQUENCE [LARGE SCALE GENOMIC DNA]</scope>
    <source>
        <strain evidence="2 3">120-4 pot B 10/14</strain>
    </source>
</reference>
<keyword evidence="3" id="KW-1185">Reference proteome</keyword>